<feature type="compositionally biased region" description="Basic and acidic residues" evidence="1">
    <location>
        <begin position="155"/>
        <end position="170"/>
    </location>
</feature>
<evidence type="ECO:0000313" key="4">
    <source>
        <dbReference type="Proteomes" id="UP001518140"/>
    </source>
</evidence>
<dbReference type="Gene3D" id="3.90.1750.20">
    <property type="entry name" value="Putative Large Serine Recombinase, Chain B, Domain 2"/>
    <property type="match status" value="1"/>
</dbReference>
<dbReference type="Pfam" id="PF07508">
    <property type="entry name" value="Recombinase"/>
    <property type="match status" value="1"/>
</dbReference>
<evidence type="ECO:0000259" key="2">
    <source>
        <dbReference type="PROSITE" id="PS51737"/>
    </source>
</evidence>
<evidence type="ECO:0000256" key="1">
    <source>
        <dbReference type="SAM" id="MobiDB-lite"/>
    </source>
</evidence>
<evidence type="ECO:0000313" key="3">
    <source>
        <dbReference type="EMBL" id="NGO48304.1"/>
    </source>
</evidence>
<dbReference type="PANTHER" id="PTHR30461">
    <property type="entry name" value="DNA-INVERTASE FROM LAMBDOID PROPHAGE"/>
    <property type="match status" value="1"/>
</dbReference>
<dbReference type="SMART" id="SM00857">
    <property type="entry name" value="Resolvase"/>
    <property type="match status" value="1"/>
</dbReference>
<dbReference type="Proteomes" id="UP001518140">
    <property type="component" value="Unassembled WGS sequence"/>
</dbReference>
<dbReference type="InterPro" id="IPR038109">
    <property type="entry name" value="DNA_bind_recomb_sf"/>
</dbReference>
<dbReference type="PROSITE" id="PS51737">
    <property type="entry name" value="RECOMBINASE_DNA_BIND"/>
    <property type="match status" value="1"/>
</dbReference>
<dbReference type="Gene3D" id="3.40.50.1390">
    <property type="entry name" value="Resolvase, N-terminal catalytic domain"/>
    <property type="match status" value="1"/>
</dbReference>
<dbReference type="InterPro" id="IPR011109">
    <property type="entry name" value="DNA_bind_recombinase_dom"/>
</dbReference>
<feature type="region of interest" description="Disordered" evidence="1">
    <location>
        <begin position="155"/>
        <end position="197"/>
    </location>
</feature>
<dbReference type="PANTHER" id="PTHR30461:SF23">
    <property type="entry name" value="DNA RECOMBINASE-RELATED"/>
    <property type="match status" value="1"/>
</dbReference>
<proteinExistence type="predicted"/>
<protein>
    <submittedName>
        <fullName evidence="3">Recombinase family protein</fullName>
    </submittedName>
</protein>
<sequence length="527" mass="59065">MLAVMHAGRMPYTSANATLTAASVALDVLTGREYLRVSQDSSGRQRSVTEQHDDNERTTARHHIAITGAAYVDNDRSASRYASKTRDDWARLVADLESGAFTEDVLILWENSRYSRKTSEWLHLMELCEARGKKIFITSDGRLYDLTHWKDRRNLREDASDSETESDKVSMRNRRTSAAQAEQGRPNATAPHGYMPQYDPKDGKLINWVENPEESAVPKELFRRLRAGQSMRSIARDLGEAGHVNRSGRPFTNDHLRTMALRPAYGGYRKHTPKSRGRSFTAQNTETNLYRAIWAPLIDEETFWAVRRMLLAPERRSTRNGRAKHVLTMTMKCDVCGGQVAAGGDSAGAYYFCRQRRCVQISKAQVDALIIGEAGRPGVILAYLASDRVFEDFTASSGDSGKVEGIRAELSRLRAERGEAENAEPESIAEARMFARMVETLGKKISALEDEERRLTLPAVLTDLIKPGKDVAQDWDAAPVEARREAARLLLSADWLGEVRITRGRGKTAAERIHWHREPACEVCTAA</sequence>
<dbReference type="SUPFAM" id="SSF53041">
    <property type="entry name" value="Resolvase-like"/>
    <property type="match status" value="1"/>
</dbReference>
<dbReference type="Pfam" id="PF00239">
    <property type="entry name" value="Resolvase"/>
    <property type="match status" value="1"/>
</dbReference>
<dbReference type="InterPro" id="IPR036162">
    <property type="entry name" value="Resolvase-like_N_sf"/>
</dbReference>
<dbReference type="EMBL" id="JAAKZX010000243">
    <property type="protein sequence ID" value="NGO48304.1"/>
    <property type="molecule type" value="Genomic_DNA"/>
</dbReference>
<dbReference type="RefSeq" id="WP_165344799.1">
    <property type="nucleotide sequence ID" value="NZ_JAAKZX010000243.1"/>
</dbReference>
<gene>
    <name evidence="3" type="ORF">G6048_41560</name>
</gene>
<name>A0ABX0E6Q8_9ACTN</name>
<accession>A0ABX0E6Q8</accession>
<comment type="caution">
    <text evidence="3">The sequence shown here is derived from an EMBL/GenBank/DDBJ whole genome shotgun (WGS) entry which is preliminary data.</text>
</comment>
<dbReference type="InterPro" id="IPR050639">
    <property type="entry name" value="SSR_resolvase"/>
</dbReference>
<feature type="domain" description="Recombinase" evidence="2">
    <location>
        <begin position="191"/>
        <end position="316"/>
    </location>
</feature>
<reference evidence="3 4" key="1">
    <citation type="submission" date="2020-02" db="EMBL/GenBank/DDBJ databases">
        <title>Whole-genome analyses of novel actinobacteria.</title>
        <authorList>
            <person name="Sahin N."/>
            <person name="Tokatli A."/>
        </authorList>
    </citation>
    <scope>NUCLEOTIDE SEQUENCE [LARGE SCALE GENOMIC DNA]</scope>
    <source>
        <strain evidence="3 4">YC419</strain>
    </source>
</reference>
<dbReference type="InterPro" id="IPR006119">
    <property type="entry name" value="Resolv_N"/>
</dbReference>
<keyword evidence="4" id="KW-1185">Reference proteome</keyword>
<organism evidence="3 4">
    <name type="scientific">Streptomyces ureilyticus</name>
    <dbReference type="NCBI Taxonomy" id="1775131"/>
    <lineage>
        <taxon>Bacteria</taxon>
        <taxon>Bacillati</taxon>
        <taxon>Actinomycetota</taxon>
        <taxon>Actinomycetes</taxon>
        <taxon>Kitasatosporales</taxon>
        <taxon>Streptomycetaceae</taxon>
        <taxon>Streptomyces</taxon>
    </lineage>
</organism>